<keyword evidence="4" id="KW-1185">Reference proteome</keyword>
<protein>
    <submittedName>
        <fullName evidence="5">TMV resistance protein N-like</fullName>
    </submittedName>
</protein>
<dbReference type="SUPFAM" id="SSF52058">
    <property type="entry name" value="L domain-like"/>
    <property type="match status" value="1"/>
</dbReference>
<dbReference type="PANTHER" id="PTHR11017:SF559">
    <property type="entry name" value="DISEASE RESISTANCE PROTEIN CHL1"/>
    <property type="match status" value="1"/>
</dbReference>
<feature type="domain" description="TIR" evidence="3">
    <location>
        <begin position="1"/>
        <end position="148"/>
    </location>
</feature>
<sequence length="466" mass="53336">MYEVFLSFKGEDTRKSFTGHLYAALNRKGIYTSMDDEELERGKSISPELLKAIDESILLVFYDVEPTHVRKHGGDFEKAFAKHEQVLKDGGERIKKWREAFAQFVDYTGGLPLALTVFGSFVFRRSLTEWCSELDRLKKNPGEQLLHMLRVGFGGLASTDEKDIFLDIACFFKGESVKCVKRIFESYDYYPDIRIRILLEKSLLNDFWRKVVDASLLQEMGKDIVRKQSQQELGKRSRLWLHEDAVEVLSKNEPLEKLVIMDLSDCEYLTKTLNFTEIPKLESLPHKISLRSLKTFILSGCYKLKRFPEIDETMKQLSKLHLDETAIIELPTSIKYLTGLILLNLKDGKSLLSLPSVIGILTSLQILNISGCSKLEELPKRFGSLESLVELDASRSGIRQVPSFIVILKNLKVLSLAQCGGLPHNPWGWLFSCCLLPSEVHQFAASYFILRLMLFEETRSKLLQSF</sequence>
<evidence type="ECO:0000313" key="4">
    <source>
        <dbReference type="Proteomes" id="UP000694861"/>
    </source>
</evidence>
<dbReference type="InterPro" id="IPR036390">
    <property type="entry name" value="WH_DNA-bd_sf"/>
</dbReference>
<evidence type="ECO:0000256" key="1">
    <source>
        <dbReference type="ARBA" id="ARBA00022737"/>
    </source>
</evidence>
<dbReference type="Proteomes" id="UP000694861">
    <property type="component" value="Linkage group LG2"/>
</dbReference>
<dbReference type="PRINTS" id="PR00364">
    <property type="entry name" value="DISEASERSIST"/>
</dbReference>
<dbReference type="InterPro" id="IPR058192">
    <property type="entry name" value="WHD_ROQ1-like"/>
</dbReference>
<dbReference type="Pfam" id="PF01582">
    <property type="entry name" value="TIR"/>
    <property type="match status" value="2"/>
</dbReference>
<dbReference type="RefSeq" id="XP_008222689.1">
    <property type="nucleotide sequence ID" value="XM_008224467.1"/>
</dbReference>
<proteinExistence type="predicted"/>
<reference evidence="5" key="2">
    <citation type="submission" date="2025-08" db="UniProtKB">
        <authorList>
            <consortium name="RefSeq"/>
        </authorList>
    </citation>
    <scope>IDENTIFICATION</scope>
</reference>
<keyword evidence="2" id="KW-0611">Plant defense</keyword>
<name>A0ABM0NCF7_PRUMU</name>
<dbReference type="InterPro" id="IPR000157">
    <property type="entry name" value="TIR_dom"/>
</dbReference>
<evidence type="ECO:0000256" key="2">
    <source>
        <dbReference type="ARBA" id="ARBA00022821"/>
    </source>
</evidence>
<dbReference type="InterPro" id="IPR058546">
    <property type="entry name" value="RPS4B/Roq1-like_LRR"/>
</dbReference>
<dbReference type="Gene3D" id="3.80.10.10">
    <property type="entry name" value="Ribonuclease Inhibitor"/>
    <property type="match status" value="2"/>
</dbReference>
<dbReference type="InterPro" id="IPR044974">
    <property type="entry name" value="Disease_R_plants"/>
</dbReference>
<keyword evidence="1" id="KW-0677">Repeat</keyword>
<dbReference type="PROSITE" id="PS50104">
    <property type="entry name" value="TIR"/>
    <property type="match status" value="1"/>
</dbReference>
<dbReference type="SUPFAM" id="SSF52200">
    <property type="entry name" value="Toll/Interleukin receptor TIR domain"/>
    <property type="match status" value="1"/>
</dbReference>
<dbReference type="GeneID" id="103322542"/>
<dbReference type="SMART" id="SM00255">
    <property type="entry name" value="TIR"/>
    <property type="match status" value="1"/>
</dbReference>
<accession>A0ABM0NCF7</accession>
<dbReference type="SUPFAM" id="SSF46785">
    <property type="entry name" value="Winged helix' DNA-binding domain"/>
    <property type="match status" value="1"/>
</dbReference>
<dbReference type="Pfam" id="PF23286">
    <property type="entry name" value="LRR_13"/>
    <property type="match status" value="1"/>
</dbReference>
<dbReference type="PANTHER" id="PTHR11017">
    <property type="entry name" value="LEUCINE-RICH REPEAT-CONTAINING PROTEIN"/>
    <property type="match status" value="1"/>
</dbReference>
<reference evidence="4" key="1">
    <citation type="journal article" date="2012" name="Nat. Commun.">
        <title>The genome of Prunus mume.</title>
        <authorList>
            <person name="Zhang Q."/>
            <person name="Chen W."/>
            <person name="Sun L."/>
            <person name="Zhao F."/>
            <person name="Huang B."/>
            <person name="Yang W."/>
            <person name="Tao Y."/>
            <person name="Wang J."/>
            <person name="Yuan Z."/>
            <person name="Fan G."/>
            <person name="Xing Z."/>
            <person name="Han C."/>
            <person name="Pan H."/>
            <person name="Zhong X."/>
            <person name="Shi W."/>
            <person name="Liang X."/>
            <person name="Du D."/>
            <person name="Sun F."/>
            <person name="Xu Z."/>
            <person name="Hao R."/>
            <person name="Lv T."/>
            <person name="Lv Y."/>
            <person name="Zheng Z."/>
            <person name="Sun M."/>
            <person name="Luo L."/>
            <person name="Cai M."/>
            <person name="Gao Y."/>
            <person name="Wang J."/>
            <person name="Yin Y."/>
            <person name="Xu X."/>
            <person name="Cheng T."/>
            <person name="Wang J."/>
        </authorList>
    </citation>
    <scope>NUCLEOTIDE SEQUENCE [LARGE SCALE GENOMIC DNA]</scope>
</reference>
<organism evidence="4 5">
    <name type="scientific">Prunus mume</name>
    <name type="common">Japanese apricot</name>
    <name type="synonym">Armeniaca mume</name>
    <dbReference type="NCBI Taxonomy" id="102107"/>
    <lineage>
        <taxon>Eukaryota</taxon>
        <taxon>Viridiplantae</taxon>
        <taxon>Streptophyta</taxon>
        <taxon>Embryophyta</taxon>
        <taxon>Tracheophyta</taxon>
        <taxon>Spermatophyta</taxon>
        <taxon>Magnoliopsida</taxon>
        <taxon>eudicotyledons</taxon>
        <taxon>Gunneridae</taxon>
        <taxon>Pentapetalae</taxon>
        <taxon>rosids</taxon>
        <taxon>fabids</taxon>
        <taxon>Rosales</taxon>
        <taxon>Rosaceae</taxon>
        <taxon>Amygdaloideae</taxon>
        <taxon>Amygdaleae</taxon>
        <taxon>Prunus</taxon>
    </lineage>
</organism>
<evidence type="ECO:0000259" key="3">
    <source>
        <dbReference type="PROSITE" id="PS50104"/>
    </source>
</evidence>
<evidence type="ECO:0000313" key="5">
    <source>
        <dbReference type="RefSeq" id="XP_008222689.1"/>
    </source>
</evidence>
<dbReference type="Pfam" id="PF23282">
    <property type="entry name" value="WHD_ROQ1"/>
    <property type="match status" value="1"/>
</dbReference>
<gene>
    <name evidence="5" type="primary">LOC103322542</name>
</gene>
<dbReference type="Gene3D" id="3.40.50.10140">
    <property type="entry name" value="Toll/interleukin-1 receptor homology (TIR) domain"/>
    <property type="match status" value="2"/>
</dbReference>
<dbReference type="InterPro" id="IPR035897">
    <property type="entry name" value="Toll_tir_struct_dom_sf"/>
</dbReference>
<dbReference type="InterPro" id="IPR032675">
    <property type="entry name" value="LRR_dom_sf"/>
</dbReference>